<reference evidence="4 5" key="1">
    <citation type="journal article" date="2011" name="Science">
        <title>The ecoresponsive genome of Daphnia pulex.</title>
        <authorList>
            <person name="Colbourne J.K."/>
            <person name="Pfrender M.E."/>
            <person name="Gilbert D."/>
            <person name="Thomas W.K."/>
            <person name="Tucker A."/>
            <person name="Oakley T.H."/>
            <person name="Tokishita S."/>
            <person name="Aerts A."/>
            <person name="Arnold G.J."/>
            <person name="Basu M.K."/>
            <person name="Bauer D.J."/>
            <person name="Caceres C.E."/>
            <person name="Carmel L."/>
            <person name="Casola C."/>
            <person name="Choi J.H."/>
            <person name="Detter J.C."/>
            <person name="Dong Q."/>
            <person name="Dusheyko S."/>
            <person name="Eads B.D."/>
            <person name="Frohlich T."/>
            <person name="Geiler-Samerotte K.A."/>
            <person name="Gerlach D."/>
            <person name="Hatcher P."/>
            <person name="Jogdeo S."/>
            <person name="Krijgsveld J."/>
            <person name="Kriventseva E.V."/>
            <person name="Kultz D."/>
            <person name="Laforsch C."/>
            <person name="Lindquist E."/>
            <person name="Lopez J."/>
            <person name="Manak J.R."/>
            <person name="Muller J."/>
            <person name="Pangilinan J."/>
            <person name="Patwardhan R.P."/>
            <person name="Pitluck S."/>
            <person name="Pritham E.J."/>
            <person name="Rechtsteiner A."/>
            <person name="Rho M."/>
            <person name="Rogozin I.B."/>
            <person name="Sakarya O."/>
            <person name="Salamov A."/>
            <person name="Schaack S."/>
            <person name="Shapiro H."/>
            <person name="Shiga Y."/>
            <person name="Skalitzky C."/>
            <person name="Smith Z."/>
            <person name="Souvorov A."/>
            <person name="Sung W."/>
            <person name="Tang Z."/>
            <person name="Tsuchiya D."/>
            <person name="Tu H."/>
            <person name="Vos H."/>
            <person name="Wang M."/>
            <person name="Wolf Y.I."/>
            <person name="Yamagata H."/>
            <person name="Yamada T."/>
            <person name="Ye Y."/>
            <person name="Shaw J.R."/>
            <person name="Andrews J."/>
            <person name="Crease T.J."/>
            <person name="Tang H."/>
            <person name="Lucas S.M."/>
            <person name="Robertson H.M."/>
            <person name="Bork P."/>
            <person name="Koonin E.V."/>
            <person name="Zdobnov E.M."/>
            <person name="Grigoriev I.V."/>
            <person name="Lynch M."/>
            <person name="Boore J.L."/>
        </authorList>
    </citation>
    <scope>NUCLEOTIDE SEQUENCE [LARGE SCALE GENOMIC DNA]</scope>
</reference>
<dbReference type="HOGENOM" id="CLU_2266376_0_0_1"/>
<evidence type="ECO:0000256" key="1">
    <source>
        <dbReference type="ARBA" id="ARBA00023015"/>
    </source>
</evidence>
<dbReference type="AlphaFoldDB" id="E9HPE6"/>
<evidence type="ECO:0000313" key="5">
    <source>
        <dbReference type="Proteomes" id="UP000000305"/>
    </source>
</evidence>
<proteinExistence type="predicted"/>
<organism evidence="4 5">
    <name type="scientific">Daphnia pulex</name>
    <name type="common">Water flea</name>
    <dbReference type="NCBI Taxonomy" id="6669"/>
    <lineage>
        <taxon>Eukaryota</taxon>
        <taxon>Metazoa</taxon>
        <taxon>Ecdysozoa</taxon>
        <taxon>Arthropoda</taxon>
        <taxon>Crustacea</taxon>
        <taxon>Branchiopoda</taxon>
        <taxon>Diplostraca</taxon>
        <taxon>Cladocera</taxon>
        <taxon>Anomopoda</taxon>
        <taxon>Daphniidae</taxon>
        <taxon>Daphnia</taxon>
    </lineage>
</organism>
<keyword evidence="3" id="KW-0539">Nucleus</keyword>
<dbReference type="PANTHER" id="PTHR10237">
    <property type="entry name" value="DEFORMED EPIDERMAL AUTOREGULATORY FACTOR 1 HOMOLOG SUPPRESSIN"/>
    <property type="match status" value="1"/>
</dbReference>
<dbReference type="PANTHER" id="PTHR10237:SF1">
    <property type="entry name" value="DEFORMED EPIDERMAL AUTOREGULATORY FACTOR 1 HOMOLOG"/>
    <property type="match status" value="1"/>
</dbReference>
<dbReference type="KEGG" id="dpx:DAPPUDRAFT_116444"/>
<evidence type="ECO:0000256" key="3">
    <source>
        <dbReference type="ARBA" id="ARBA00023242"/>
    </source>
</evidence>
<keyword evidence="2" id="KW-0804">Transcription</keyword>
<dbReference type="Proteomes" id="UP000000305">
    <property type="component" value="Unassembled WGS sequence"/>
</dbReference>
<evidence type="ECO:0000313" key="4">
    <source>
        <dbReference type="EMBL" id="EFX66370.1"/>
    </source>
</evidence>
<dbReference type="InterPro" id="IPR024119">
    <property type="entry name" value="TF_DEAF-1"/>
</dbReference>
<keyword evidence="1" id="KW-0805">Transcription regulation</keyword>
<accession>E9HPE6</accession>
<dbReference type="InParanoid" id="E9HPE6"/>
<evidence type="ECO:0000256" key="2">
    <source>
        <dbReference type="ARBA" id="ARBA00023163"/>
    </source>
</evidence>
<gene>
    <name evidence="4" type="ORF">DAPPUDRAFT_116444</name>
</gene>
<sequence length="103" mass="11877">MARSHLKLYISVNSGATGKMENAINVDIFSTIIDELASNLERSIGLEGLNDTARQNIREEAKRYFEKGSCRFENYTKIVFLNLTMLDHTTFHWTLHYSLCPFD</sequence>
<protein>
    <submittedName>
        <fullName evidence="4">Uncharacterized protein</fullName>
    </submittedName>
</protein>
<keyword evidence="5" id="KW-1185">Reference proteome</keyword>
<name>E9HPE6_DAPPU</name>
<dbReference type="OrthoDB" id="5958408at2759"/>
<dbReference type="EMBL" id="GL732705">
    <property type="protein sequence ID" value="EFX66370.1"/>
    <property type="molecule type" value="Genomic_DNA"/>
</dbReference>